<keyword evidence="3 4" id="KW-0808">Transferase</keyword>
<comment type="caution">
    <text evidence="6">The sequence shown here is derived from an EMBL/GenBank/DDBJ whole genome shotgun (WGS) entry which is preliminary data.</text>
</comment>
<accession>W4QER0</accession>
<dbReference type="AlphaFoldDB" id="W4QER0"/>
<dbReference type="EMBL" id="BAUU01000012">
    <property type="protein sequence ID" value="GAE30580.1"/>
    <property type="molecule type" value="Genomic_DNA"/>
</dbReference>
<dbReference type="CDD" id="cd00609">
    <property type="entry name" value="AAT_like"/>
    <property type="match status" value="1"/>
</dbReference>
<evidence type="ECO:0000256" key="3">
    <source>
        <dbReference type="ARBA" id="ARBA00022679"/>
    </source>
</evidence>
<reference evidence="6" key="1">
    <citation type="journal article" date="2014" name="Genome Announc.">
        <title>Draft Genome Sequences of Three Alkaliphilic Bacillus Strains, Bacillus wakoensis JCM 9140T, Bacillus akibai JCM 9157T, and Bacillus hemicellulosilyticus JCM 9152T.</title>
        <authorList>
            <person name="Yuki M."/>
            <person name="Oshima K."/>
            <person name="Suda W."/>
            <person name="Oshida Y."/>
            <person name="Kitamura K."/>
            <person name="Iida T."/>
            <person name="Hattori M."/>
            <person name="Ohkuma M."/>
        </authorList>
    </citation>
    <scope>NUCLEOTIDE SEQUENCE [LARGE SCALE GENOMIC DNA]</scope>
    <source>
        <strain evidence="6">JCM 9152</strain>
    </source>
</reference>
<dbReference type="Pfam" id="PF00155">
    <property type="entry name" value="Aminotran_1_2"/>
    <property type="match status" value="1"/>
</dbReference>
<evidence type="ECO:0000256" key="1">
    <source>
        <dbReference type="ARBA" id="ARBA00001933"/>
    </source>
</evidence>
<sequence length="390" mass="43807">MVFLSKKMEQFQTSIFNELSAYKTKKIKEGSSLIDLSIGSPDLPPPSFIVEELVSQVQDLSQYKYALEGITELHEAIHSYYIRHYHVEVHAQHEILSLMGSQDGLVHLPSVFANEGDVILVPNPGYTAYAAGISLAGAIPYSMPLSEENQFLPNFEAIPSEIREKAKLMILNVPGNPIPNMADKDYFEKLIHFAKKHDIFILHDFAYSELYYEKKPISLLSIEGAKEVAIEFNSLSKSFNMAGCRIGYVVGNATVIQALKRLKSNLDFGVFIPIQKAAARALNDRSNFSDHLRDIYRKRRDTLVSGLHSIGWQVDQPQASMFVWAKIPFEISSLELSYRFIDETGVVMIPGTAFGSEGEGYMRMAFVQDEVVLQTAVNQLKTSSFFKTLS</sequence>
<protein>
    <recommendedName>
        <fullName evidence="4">Aminotransferase</fullName>
        <ecNumber evidence="4">2.6.1.-</ecNumber>
    </recommendedName>
</protein>
<dbReference type="OrthoDB" id="9802328at2"/>
<keyword evidence="2 4" id="KW-0032">Aminotransferase</keyword>
<dbReference type="Proteomes" id="UP000018895">
    <property type="component" value="Unassembled WGS sequence"/>
</dbReference>
<organism evidence="6 7">
    <name type="scientific">Halalkalibacter hemicellulosilyticusJCM 9152</name>
    <dbReference type="NCBI Taxonomy" id="1236971"/>
    <lineage>
        <taxon>Bacteria</taxon>
        <taxon>Bacillati</taxon>
        <taxon>Bacillota</taxon>
        <taxon>Bacilli</taxon>
        <taxon>Bacillales</taxon>
        <taxon>Bacillaceae</taxon>
        <taxon>Halalkalibacter</taxon>
    </lineage>
</organism>
<comment type="cofactor">
    <cofactor evidence="1 4">
        <name>pyridoxal 5'-phosphate</name>
        <dbReference type="ChEBI" id="CHEBI:597326"/>
    </cofactor>
</comment>
<evidence type="ECO:0000313" key="7">
    <source>
        <dbReference type="Proteomes" id="UP000018895"/>
    </source>
</evidence>
<dbReference type="InterPro" id="IPR015421">
    <property type="entry name" value="PyrdxlP-dep_Trfase_major"/>
</dbReference>
<dbReference type="NCBIfam" id="NF005815">
    <property type="entry name" value="PRK07681.1"/>
    <property type="match status" value="1"/>
</dbReference>
<dbReference type="GO" id="GO:0008483">
    <property type="term" value="F:transaminase activity"/>
    <property type="evidence" value="ECO:0007669"/>
    <property type="project" value="UniProtKB-KW"/>
</dbReference>
<dbReference type="PROSITE" id="PS00105">
    <property type="entry name" value="AA_TRANSFER_CLASS_1"/>
    <property type="match status" value="1"/>
</dbReference>
<dbReference type="InterPro" id="IPR050881">
    <property type="entry name" value="LL-DAP_aminotransferase"/>
</dbReference>
<dbReference type="Gene3D" id="3.40.640.10">
    <property type="entry name" value="Type I PLP-dependent aspartate aminotransferase-like (Major domain)"/>
    <property type="match status" value="1"/>
</dbReference>
<dbReference type="EC" id="2.6.1.-" evidence="4"/>
<keyword evidence="7" id="KW-1185">Reference proteome</keyword>
<evidence type="ECO:0000256" key="4">
    <source>
        <dbReference type="RuleBase" id="RU000481"/>
    </source>
</evidence>
<dbReference type="GO" id="GO:0030170">
    <property type="term" value="F:pyridoxal phosphate binding"/>
    <property type="evidence" value="ECO:0007669"/>
    <property type="project" value="InterPro"/>
</dbReference>
<dbReference type="InterPro" id="IPR015424">
    <property type="entry name" value="PyrdxlP-dep_Trfase"/>
</dbReference>
<comment type="similarity">
    <text evidence="4">Belongs to the class-I pyridoxal-phosphate-dependent aminotransferase family.</text>
</comment>
<gene>
    <name evidence="6" type="ORF">JCM9152_1992</name>
</gene>
<dbReference type="PANTHER" id="PTHR42832">
    <property type="entry name" value="AMINO ACID AMINOTRANSFERASE"/>
    <property type="match status" value="1"/>
</dbReference>
<dbReference type="RefSeq" id="WP_035343363.1">
    <property type="nucleotide sequence ID" value="NZ_BAUU01000012.1"/>
</dbReference>
<dbReference type="SUPFAM" id="SSF53383">
    <property type="entry name" value="PLP-dependent transferases"/>
    <property type="match status" value="1"/>
</dbReference>
<proteinExistence type="inferred from homology"/>
<dbReference type="PANTHER" id="PTHR42832:SF3">
    <property type="entry name" value="L-GLUTAMINE--4-(METHYLSULFANYL)-2-OXOBUTANOATE AMINOTRANSFERASE"/>
    <property type="match status" value="1"/>
</dbReference>
<evidence type="ECO:0000259" key="5">
    <source>
        <dbReference type="Pfam" id="PF00155"/>
    </source>
</evidence>
<dbReference type="Gene3D" id="3.90.1150.10">
    <property type="entry name" value="Aspartate Aminotransferase, domain 1"/>
    <property type="match status" value="1"/>
</dbReference>
<dbReference type="STRING" id="1236971.JCM9152_1992"/>
<dbReference type="InterPro" id="IPR004839">
    <property type="entry name" value="Aminotransferase_I/II_large"/>
</dbReference>
<feature type="domain" description="Aminotransferase class I/classII large" evidence="5">
    <location>
        <begin position="33"/>
        <end position="376"/>
    </location>
</feature>
<dbReference type="InterPro" id="IPR015422">
    <property type="entry name" value="PyrdxlP-dep_Trfase_small"/>
</dbReference>
<name>W4QER0_9BACI</name>
<evidence type="ECO:0000313" key="6">
    <source>
        <dbReference type="EMBL" id="GAE30580.1"/>
    </source>
</evidence>
<evidence type="ECO:0000256" key="2">
    <source>
        <dbReference type="ARBA" id="ARBA00022576"/>
    </source>
</evidence>
<dbReference type="InterPro" id="IPR004838">
    <property type="entry name" value="NHTrfase_class1_PyrdxlP-BS"/>
</dbReference>